<sequence length="476" mass="52107">MASLLRRALALLAVVALAVVAVIVLFPGETNLPRLVPGTGADNDPLAYTSAREDAFAQAAARGHAHVIYAKSPGGARASAARTARYRSLVEAAAEAAEVQPDTLEAIVLLESAGRPDAVADPRLEGAVGLTQILAETGRNLLEMKVDPAAARRIGRSLRRATRAGDTELIGRLRARRRAVDERFDPPKALAAAARYLKFARGELGRDDLAVVSYHMGVGNLQSALSAYGEDDISYARLYFDSTPLEHEQAYRKLAALGDDSATYLWRVEAAREIMRLYRSDPAQLDRISALQTAKNSAEEVLHPRAETKPFRSPSALREAYDDGRLAALRRTTLAKYGLRIDRGMGELAPRLQRRKTTYRGLRPPALALLTYLGAGVKSISGSEGSLAVTSTVRDERYQRLLLSRNREATPNYSLHTTGWAFDLLRTYRSKDQALALQFMLERLQSHNLIAWVREPAAIHITVSADARRLAAVLEP</sequence>
<gene>
    <name evidence="2" type="ORF">AVDCRST_MAG67-477</name>
</gene>
<dbReference type="PANTHER" id="PTHR37423">
    <property type="entry name" value="SOLUBLE LYTIC MUREIN TRANSGLYCOSYLASE-RELATED"/>
    <property type="match status" value="1"/>
</dbReference>
<name>A0A6J4RQ31_9ACTN</name>
<proteinExistence type="predicted"/>
<dbReference type="AlphaFoldDB" id="A0A6J4RQ31"/>
<protein>
    <submittedName>
        <fullName evidence="2">GH23</fullName>
    </submittedName>
</protein>
<dbReference type="InterPro" id="IPR009045">
    <property type="entry name" value="Zn_M74/Hedgehog-like"/>
</dbReference>
<dbReference type="Pfam" id="PF18979">
    <property type="entry name" value="DUF5715"/>
    <property type="match status" value="1"/>
</dbReference>
<dbReference type="Pfam" id="PF01464">
    <property type="entry name" value="SLT"/>
    <property type="match status" value="1"/>
</dbReference>
<evidence type="ECO:0000313" key="2">
    <source>
        <dbReference type="EMBL" id="CAA9474998.1"/>
    </source>
</evidence>
<feature type="domain" description="Transglycosylase SLT" evidence="1">
    <location>
        <begin position="89"/>
        <end position="233"/>
    </location>
</feature>
<organism evidence="2">
    <name type="scientific">uncultured Solirubrobacteraceae bacterium</name>
    <dbReference type="NCBI Taxonomy" id="1162706"/>
    <lineage>
        <taxon>Bacteria</taxon>
        <taxon>Bacillati</taxon>
        <taxon>Actinomycetota</taxon>
        <taxon>Thermoleophilia</taxon>
        <taxon>Solirubrobacterales</taxon>
        <taxon>Solirubrobacteraceae</taxon>
        <taxon>environmental samples</taxon>
    </lineage>
</organism>
<dbReference type="EMBL" id="CADCVQ010000017">
    <property type="protein sequence ID" value="CAA9474998.1"/>
    <property type="molecule type" value="Genomic_DNA"/>
</dbReference>
<dbReference type="InterPro" id="IPR023346">
    <property type="entry name" value="Lysozyme-like_dom_sf"/>
</dbReference>
<dbReference type="Gene3D" id="1.10.530.10">
    <property type="match status" value="1"/>
</dbReference>
<evidence type="ECO:0000259" key="1">
    <source>
        <dbReference type="Pfam" id="PF01464"/>
    </source>
</evidence>
<dbReference type="SUPFAM" id="SSF55166">
    <property type="entry name" value="Hedgehog/DD-peptidase"/>
    <property type="match status" value="1"/>
</dbReference>
<dbReference type="SUPFAM" id="SSF53955">
    <property type="entry name" value="Lysozyme-like"/>
    <property type="match status" value="1"/>
</dbReference>
<reference evidence="2" key="1">
    <citation type="submission" date="2020-02" db="EMBL/GenBank/DDBJ databases">
        <authorList>
            <person name="Meier V. D."/>
        </authorList>
    </citation>
    <scope>NUCLEOTIDE SEQUENCE</scope>
    <source>
        <strain evidence="2">AVDCRST_MAG67</strain>
    </source>
</reference>
<dbReference type="InterPro" id="IPR008258">
    <property type="entry name" value="Transglycosylase_SLT_dom_1"/>
</dbReference>
<dbReference type="InterPro" id="IPR043769">
    <property type="entry name" value="DUF5715"/>
</dbReference>
<accession>A0A6J4RQ31</accession>
<dbReference type="PANTHER" id="PTHR37423:SF2">
    <property type="entry name" value="MEMBRANE-BOUND LYTIC MUREIN TRANSGLYCOSYLASE C"/>
    <property type="match status" value="1"/>
</dbReference>